<proteinExistence type="predicted"/>
<organism evidence="1 2">
    <name type="scientific">Legionella feeleii</name>
    <dbReference type="NCBI Taxonomy" id="453"/>
    <lineage>
        <taxon>Bacteria</taxon>
        <taxon>Pseudomonadati</taxon>
        <taxon>Pseudomonadota</taxon>
        <taxon>Gammaproteobacteria</taxon>
        <taxon>Legionellales</taxon>
        <taxon>Legionellaceae</taxon>
        <taxon>Legionella</taxon>
    </lineage>
</organism>
<protein>
    <submittedName>
        <fullName evidence="1">Uncharacterized protein</fullName>
    </submittedName>
</protein>
<dbReference type="EMBL" id="UASS01000007">
    <property type="protein sequence ID" value="SPX60241.1"/>
    <property type="molecule type" value="Genomic_DNA"/>
</dbReference>
<evidence type="ECO:0000313" key="1">
    <source>
        <dbReference type="EMBL" id="SPX60241.1"/>
    </source>
</evidence>
<gene>
    <name evidence="1" type="ORF">NCTC12022_00957</name>
</gene>
<reference evidence="1 2" key="1">
    <citation type="submission" date="2018-06" db="EMBL/GenBank/DDBJ databases">
        <authorList>
            <consortium name="Pathogen Informatics"/>
            <person name="Doyle S."/>
        </authorList>
    </citation>
    <scope>NUCLEOTIDE SEQUENCE [LARGE SCALE GENOMIC DNA]</scope>
    <source>
        <strain evidence="1 2">NCTC12022</strain>
    </source>
</reference>
<evidence type="ECO:0000313" key="2">
    <source>
        <dbReference type="Proteomes" id="UP000251942"/>
    </source>
</evidence>
<dbReference type="Proteomes" id="UP000251942">
    <property type="component" value="Unassembled WGS sequence"/>
</dbReference>
<dbReference type="AlphaFoldDB" id="A0A2X1QRU9"/>
<accession>A0A2X1QRU9</accession>
<dbReference type="RefSeq" id="WP_256593757.1">
    <property type="nucleotide sequence ID" value="NZ_CAAAHT010000019.1"/>
</dbReference>
<sequence>MSHPKGGFNGLQENGKTERYMKNPSFRWSLISNAENVVPAMVVN</sequence>
<name>A0A2X1QRU9_9GAMM</name>